<feature type="domain" description="FBD" evidence="1">
    <location>
        <begin position="131"/>
        <end position="205"/>
    </location>
</feature>
<dbReference type="EMBL" id="JADFTS010000006">
    <property type="protein sequence ID" value="KAF9600081.1"/>
    <property type="molecule type" value="Genomic_DNA"/>
</dbReference>
<protein>
    <recommendedName>
        <fullName evidence="1">FBD domain-containing protein</fullName>
    </recommendedName>
</protein>
<organism evidence="2 3">
    <name type="scientific">Coptis chinensis</name>
    <dbReference type="NCBI Taxonomy" id="261450"/>
    <lineage>
        <taxon>Eukaryota</taxon>
        <taxon>Viridiplantae</taxon>
        <taxon>Streptophyta</taxon>
        <taxon>Embryophyta</taxon>
        <taxon>Tracheophyta</taxon>
        <taxon>Spermatophyta</taxon>
        <taxon>Magnoliopsida</taxon>
        <taxon>Ranunculales</taxon>
        <taxon>Ranunculaceae</taxon>
        <taxon>Coptidoideae</taxon>
        <taxon>Coptis</taxon>
    </lineage>
</organism>
<dbReference type="Pfam" id="PF08387">
    <property type="entry name" value="FBD"/>
    <property type="match status" value="1"/>
</dbReference>
<dbReference type="PANTHER" id="PTHR31900:SF30">
    <property type="entry name" value="SUPERFAMILY PROTEIN, PUTATIVE-RELATED"/>
    <property type="match status" value="1"/>
</dbReference>
<evidence type="ECO:0000313" key="2">
    <source>
        <dbReference type="EMBL" id="KAF9600081.1"/>
    </source>
</evidence>
<dbReference type="Proteomes" id="UP000631114">
    <property type="component" value="Unassembled WGS sequence"/>
</dbReference>
<dbReference type="AlphaFoldDB" id="A0A835HJE0"/>
<evidence type="ECO:0000313" key="3">
    <source>
        <dbReference type="Proteomes" id="UP000631114"/>
    </source>
</evidence>
<dbReference type="SMART" id="SM00579">
    <property type="entry name" value="FBD"/>
    <property type="match status" value="1"/>
</dbReference>
<gene>
    <name evidence="2" type="ORF">IFM89_002554</name>
</gene>
<comment type="caution">
    <text evidence="2">The sequence shown here is derived from an EMBL/GenBank/DDBJ whole genome shotgun (WGS) entry which is preliminary data.</text>
</comment>
<dbReference type="OrthoDB" id="612216at2759"/>
<dbReference type="InterPro" id="IPR006566">
    <property type="entry name" value="FBD"/>
</dbReference>
<name>A0A835HJE0_9MAGN</name>
<proteinExistence type="predicted"/>
<sequence length="205" mass="23180">MKAINISAPVLKRLVILDILEHKDSFHDCEIKVYAESLRVDKLLKAICDVKDLRLSDDSIETLSKAGLTENLLKFSNLKYVRLSVGVDLFNGEYLTELLHYLPNMECLFIDYGLGVCESEEDGVTDHVTPRDFLSNLKLVEVWEFSGSKNELCFLKLLLKNTRALETMTIISSSELLSDPDKQLEVTKQLLMVPKGSMHSVIDIS</sequence>
<dbReference type="InterPro" id="IPR050232">
    <property type="entry name" value="FBL13/AtMIF1-like"/>
</dbReference>
<keyword evidence="3" id="KW-1185">Reference proteome</keyword>
<accession>A0A835HJE0</accession>
<dbReference type="PANTHER" id="PTHR31900">
    <property type="entry name" value="F-BOX/RNI SUPERFAMILY PROTEIN-RELATED"/>
    <property type="match status" value="1"/>
</dbReference>
<reference evidence="2 3" key="1">
    <citation type="submission" date="2020-10" db="EMBL/GenBank/DDBJ databases">
        <title>The Coptis chinensis genome and diversification of protoberbering-type alkaloids.</title>
        <authorList>
            <person name="Wang B."/>
            <person name="Shu S."/>
            <person name="Song C."/>
            <person name="Liu Y."/>
        </authorList>
    </citation>
    <scope>NUCLEOTIDE SEQUENCE [LARGE SCALE GENOMIC DNA]</scope>
    <source>
        <strain evidence="2">HL-2020</strain>
        <tissue evidence="2">Leaf</tissue>
    </source>
</reference>
<evidence type="ECO:0000259" key="1">
    <source>
        <dbReference type="SMART" id="SM00579"/>
    </source>
</evidence>